<gene>
    <name evidence="2" type="ORF">HKW67_12320</name>
</gene>
<name>A0A6M4IS24_9BACT</name>
<proteinExistence type="predicted"/>
<dbReference type="AlphaFoldDB" id="A0A6M4IS24"/>
<accession>A0A6M4IS24</accession>
<dbReference type="InterPro" id="IPR011067">
    <property type="entry name" value="Plasmid_toxin/cell-grow_inhib"/>
</dbReference>
<evidence type="ECO:0000256" key="1">
    <source>
        <dbReference type="SAM" id="MobiDB-lite"/>
    </source>
</evidence>
<dbReference type="GO" id="GO:0003677">
    <property type="term" value="F:DNA binding"/>
    <property type="evidence" value="ECO:0007669"/>
    <property type="project" value="InterPro"/>
</dbReference>
<dbReference type="Pfam" id="PF02452">
    <property type="entry name" value="PemK_toxin"/>
    <property type="match status" value="1"/>
</dbReference>
<keyword evidence="3" id="KW-1185">Reference proteome</keyword>
<feature type="region of interest" description="Disordered" evidence="1">
    <location>
        <begin position="1"/>
        <end position="32"/>
    </location>
</feature>
<dbReference type="GO" id="GO:0016075">
    <property type="term" value="P:rRNA catabolic process"/>
    <property type="evidence" value="ECO:0007669"/>
    <property type="project" value="TreeGrafter"/>
</dbReference>
<dbReference type="Gene3D" id="2.30.30.110">
    <property type="match status" value="1"/>
</dbReference>
<dbReference type="KEGG" id="ggr:HKW67_12320"/>
<dbReference type="Proteomes" id="UP000500938">
    <property type="component" value="Chromosome"/>
</dbReference>
<sequence length="146" mass="16349">MGRRRIRRPRRHHVGSPARAPRRRVKSRLSRARQEEAEVKRYDVCWAQLDPTIGSEIAKTRPVVIVSLDVLNELLETVTVCPLTSVLHPTWRTRLAVRVAKKPAEVAVDQIRTISKSRIGAKLGALSAADAAALRVLITAMYGTRE</sequence>
<dbReference type="PANTHER" id="PTHR33988">
    <property type="entry name" value="ENDORIBONUCLEASE MAZF-RELATED"/>
    <property type="match status" value="1"/>
</dbReference>
<protein>
    <submittedName>
        <fullName evidence="2">Type II toxin-antitoxin system PemK/MazF family toxin</fullName>
    </submittedName>
</protein>
<dbReference type="SUPFAM" id="SSF50118">
    <property type="entry name" value="Cell growth inhibitor/plasmid maintenance toxic component"/>
    <property type="match status" value="1"/>
</dbReference>
<dbReference type="PANTHER" id="PTHR33988:SF2">
    <property type="entry name" value="ENDORIBONUCLEASE MAZF"/>
    <property type="match status" value="1"/>
</dbReference>
<dbReference type="InterPro" id="IPR003477">
    <property type="entry name" value="PemK-like"/>
</dbReference>
<evidence type="ECO:0000313" key="3">
    <source>
        <dbReference type="Proteomes" id="UP000500938"/>
    </source>
</evidence>
<organism evidence="2 3">
    <name type="scientific">Gemmatimonas groenlandica</name>
    <dbReference type="NCBI Taxonomy" id="2732249"/>
    <lineage>
        <taxon>Bacteria</taxon>
        <taxon>Pseudomonadati</taxon>
        <taxon>Gemmatimonadota</taxon>
        <taxon>Gemmatimonadia</taxon>
        <taxon>Gemmatimonadales</taxon>
        <taxon>Gemmatimonadaceae</taxon>
        <taxon>Gemmatimonas</taxon>
    </lineage>
</organism>
<dbReference type="EMBL" id="CP053085">
    <property type="protein sequence ID" value="QJR36236.1"/>
    <property type="molecule type" value="Genomic_DNA"/>
</dbReference>
<dbReference type="GO" id="GO:0006402">
    <property type="term" value="P:mRNA catabolic process"/>
    <property type="evidence" value="ECO:0007669"/>
    <property type="project" value="TreeGrafter"/>
</dbReference>
<dbReference type="GO" id="GO:0004521">
    <property type="term" value="F:RNA endonuclease activity"/>
    <property type="evidence" value="ECO:0007669"/>
    <property type="project" value="TreeGrafter"/>
</dbReference>
<feature type="compositionally biased region" description="Basic residues" evidence="1">
    <location>
        <begin position="1"/>
        <end position="31"/>
    </location>
</feature>
<reference evidence="2 3" key="1">
    <citation type="submission" date="2020-05" db="EMBL/GenBank/DDBJ databases">
        <title>Complete genome sequence of Gemmatimonas greenlandica TET16.</title>
        <authorList>
            <person name="Zeng Y."/>
        </authorList>
    </citation>
    <scope>NUCLEOTIDE SEQUENCE [LARGE SCALE GENOMIC DNA]</scope>
    <source>
        <strain evidence="2 3">TET16</strain>
    </source>
</reference>
<evidence type="ECO:0000313" key="2">
    <source>
        <dbReference type="EMBL" id="QJR36236.1"/>
    </source>
</evidence>